<accession>A0A183AQQ5</accession>
<dbReference type="GO" id="GO:0051896">
    <property type="term" value="P:regulation of phosphatidylinositol 3-kinase/protein kinase B signal transduction"/>
    <property type="evidence" value="ECO:0007669"/>
    <property type="project" value="TreeGrafter"/>
</dbReference>
<dbReference type="GO" id="GO:0043491">
    <property type="term" value="P:phosphatidylinositol 3-kinase/protein kinase B signal transduction"/>
    <property type="evidence" value="ECO:0007669"/>
    <property type="project" value="TreeGrafter"/>
</dbReference>
<proteinExistence type="predicted"/>
<dbReference type="WBParaSite" id="ECPE_0000931801-mRNA-1">
    <property type="protein sequence ID" value="ECPE_0000931801-mRNA-1"/>
    <property type="gene ID" value="ECPE_0000931801"/>
</dbReference>
<dbReference type="InterPro" id="IPR051281">
    <property type="entry name" value="Dual-spec_lipid-protein_phosph"/>
</dbReference>
<sequence>LVMSRTLKGLVSKRKRRFQEDGFDLDLSYITAHIIAMGFPAEKLEGVYRNHIDDVVRFLQTRHPKHYKIFHLHAALDSCSVVGIIAVPVGELCMARSYAKPLTSGAQRNVQRDQINADYKSATRILDRGII</sequence>
<dbReference type="PANTHER" id="PTHR12305">
    <property type="entry name" value="PHOSPHATASE WITH HOMOLOGY TO TENSIN"/>
    <property type="match status" value="1"/>
</dbReference>
<protein>
    <submittedName>
        <fullName evidence="1">DEDD_Tnp_IS110 domain-containing protein</fullName>
    </submittedName>
</protein>
<dbReference type="PANTHER" id="PTHR12305:SF81">
    <property type="entry name" value="PHOSPHATIDYLINOSITOL 3,4,5-TRISPHOSPHATE 3-PHOSPHATASE AND DUAL-SPECIFICITY PROTEIN PHOSPHATASE PTEN"/>
    <property type="match status" value="1"/>
</dbReference>
<dbReference type="SUPFAM" id="SSF52799">
    <property type="entry name" value="(Phosphotyrosine protein) phosphatases II"/>
    <property type="match status" value="1"/>
</dbReference>
<dbReference type="GO" id="GO:0005886">
    <property type="term" value="C:plasma membrane"/>
    <property type="evidence" value="ECO:0007669"/>
    <property type="project" value="TreeGrafter"/>
</dbReference>
<dbReference type="GO" id="GO:0042995">
    <property type="term" value="C:cell projection"/>
    <property type="evidence" value="ECO:0007669"/>
    <property type="project" value="TreeGrafter"/>
</dbReference>
<dbReference type="GO" id="GO:0005634">
    <property type="term" value="C:nucleus"/>
    <property type="evidence" value="ECO:0007669"/>
    <property type="project" value="TreeGrafter"/>
</dbReference>
<dbReference type="GO" id="GO:0046856">
    <property type="term" value="P:phosphatidylinositol dephosphorylation"/>
    <property type="evidence" value="ECO:0007669"/>
    <property type="project" value="TreeGrafter"/>
</dbReference>
<name>A0A183AQQ5_9TREM</name>
<dbReference type="GO" id="GO:0005829">
    <property type="term" value="C:cytosol"/>
    <property type="evidence" value="ECO:0007669"/>
    <property type="project" value="TreeGrafter"/>
</dbReference>
<dbReference type="Gene3D" id="3.90.190.10">
    <property type="entry name" value="Protein tyrosine phosphatase superfamily"/>
    <property type="match status" value="1"/>
</dbReference>
<dbReference type="AlphaFoldDB" id="A0A183AQQ5"/>
<evidence type="ECO:0000313" key="1">
    <source>
        <dbReference type="WBParaSite" id="ECPE_0000931801-mRNA-1"/>
    </source>
</evidence>
<reference evidence="1" key="1">
    <citation type="submission" date="2016-06" db="UniProtKB">
        <authorList>
            <consortium name="WormBaseParasite"/>
        </authorList>
    </citation>
    <scope>IDENTIFICATION</scope>
</reference>
<dbReference type="GO" id="GO:0008285">
    <property type="term" value="P:negative regulation of cell population proliferation"/>
    <property type="evidence" value="ECO:0007669"/>
    <property type="project" value="TreeGrafter"/>
</dbReference>
<organism evidence="1">
    <name type="scientific">Echinostoma caproni</name>
    <dbReference type="NCBI Taxonomy" id="27848"/>
    <lineage>
        <taxon>Eukaryota</taxon>
        <taxon>Metazoa</taxon>
        <taxon>Spiralia</taxon>
        <taxon>Lophotrochozoa</taxon>
        <taxon>Platyhelminthes</taxon>
        <taxon>Trematoda</taxon>
        <taxon>Digenea</taxon>
        <taxon>Plagiorchiida</taxon>
        <taxon>Echinostomata</taxon>
        <taxon>Echinostomatoidea</taxon>
        <taxon>Echinostomatidae</taxon>
        <taxon>Echinostoma</taxon>
    </lineage>
</organism>
<dbReference type="GO" id="GO:0004725">
    <property type="term" value="F:protein tyrosine phosphatase activity"/>
    <property type="evidence" value="ECO:0007669"/>
    <property type="project" value="TreeGrafter"/>
</dbReference>
<dbReference type="GO" id="GO:0016314">
    <property type="term" value="F:phosphatidylinositol-3,4,5-trisphosphate 3-phosphatase activity"/>
    <property type="evidence" value="ECO:0007669"/>
    <property type="project" value="TreeGrafter"/>
</dbReference>
<dbReference type="GO" id="GO:0048870">
    <property type="term" value="P:cell motility"/>
    <property type="evidence" value="ECO:0007669"/>
    <property type="project" value="TreeGrafter"/>
</dbReference>
<dbReference type="InterPro" id="IPR029021">
    <property type="entry name" value="Prot-tyrosine_phosphatase-like"/>
</dbReference>